<evidence type="ECO:0000256" key="1">
    <source>
        <dbReference type="SAM" id="SignalP"/>
    </source>
</evidence>
<proteinExistence type="predicted"/>
<sequence>MENISLTSCLILTTGRSCRCDTGMLKSCLFAASLALACPVQAEVNFDRTDEATLSYVESNLLGIFYHELGHALIDVLDLPIFGQEEDAADVLSIFLIDAFYEEDAAVQIAYDAAFGFLGEAEATAEIAFWDVHGPDLQRYYNTVCIFYGANPDAREDVALELGLPEERADYCPDEYDQAAASWGAAMDEIVSAKGGTTIRMGEVEVNTDGGALTAEIVEAEVQALNEEFRLPQNLFVSVLECDEANAFYDPAAREIVMCTEFADALVEMAPEF</sequence>
<dbReference type="EMBL" id="FOSZ01000002">
    <property type="protein sequence ID" value="SFK83364.1"/>
    <property type="molecule type" value="Genomic_DNA"/>
</dbReference>
<reference evidence="3" key="1">
    <citation type="submission" date="2016-10" db="EMBL/GenBank/DDBJ databases">
        <authorList>
            <person name="Varghese N."/>
            <person name="Submissions S."/>
        </authorList>
    </citation>
    <scope>NUCLEOTIDE SEQUENCE [LARGE SCALE GENOMIC DNA]</scope>
    <source>
        <strain evidence="3">DSM 28453</strain>
    </source>
</reference>
<dbReference type="STRING" id="1280847.SAMN04488036_102434"/>
<accession>A0A1I4CPZ9</accession>
<keyword evidence="3" id="KW-1185">Reference proteome</keyword>
<evidence type="ECO:0000313" key="3">
    <source>
        <dbReference type="Proteomes" id="UP000198851"/>
    </source>
</evidence>
<feature type="chain" id="PRO_5011538483" evidence="1">
    <location>
        <begin position="43"/>
        <end position="273"/>
    </location>
</feature>
<protein>
    <submittedName>
        <fullName evidence="2">Putative metallopeptidase</fullName>
    </submittedName>
</protein>
<evidence type="ECO:0000313" key="2">
    <source>
        <dbReference type="EMBL" id="SFK83364.1"/>
    </source>
</evidence>
<dbReference type="AlphaFoldDB" id="A0A1I4CPZ9"/>
<dbReference type="Proteomes" id="UP000198851">
    <property type="component" value="Unassembled WGS sequence"/>
</dbReference>
<gene>
    <name evidence="2" type="ORF">SAMN04488036_102434</name>
</gene>
<dbReference type="Pfam" id="PF14247">
    <property type="entry name" value="DUF4344"/>
    <property type="match status" value="2"/>
</dbReference>
<keyword evidence="1" id="KW-0732">Signal</keyword>
<dbReference type="InterPro" id="IPR025644">
    <property type="entry name" value="DUF4344"/>
</dbReference>
<name>A0A1I4CPZ9_9RHOB</name>
<feature type="signal peptide" evidence="1">
    <location>
        <begin position="1"/>
        <end position="42"/>
    </location>
</feature>
<organism evidence="2 3">
    <name type="scientific">Shimia haliotis</name>
    <dbReference type="NCBI Taxonomy" id="1280847"/>
    <lineage>
        <taxon>Bacteria</taxon>
        <taxon>Pseudomonadati</taxon>
        <taxon>Pseudomonadota</taxon>
        <taxon>Alphaproteobacteria</taxon>
        <taxon>Rhodobacterales</taxon>
        <taxon>Roseobacteraceae</taxon>
    </lineage>
</organism>